<proteinExistence type="predicted"/>
<keyword evidence="2" id="KW-1185">Reference proteome</keyword>
<dbReference type="EMBL" id="JACVVK020000004">
    <property type="protein sequence ID" value="KAK7507499.1"/>
    <property type="molecule type" value="Genomic_DNA"/>
</dbReference>
<protein>
    <submittedName>
        <fullName evidence="1">Uncharacterized protein</fullName>
    </submittedName>
</protein>
<name>A0ABD0M6B3_9CAEN</name>
<gene>
    <name evidence="1" type="ORF">BaRGS_00001434</name>
</gene>
<reference evidence="1 2" key="1">
    <citation type="journal article" date="2023" name="Sci. Data">
        <title>Genome assembly of the Korean intertidal mud-creeper Batillaria attramentaria.</title>
        <authorList>
            <person name="Patra A.K."/>
            <person name="Ho P.T."/>
            <person name="Jun S."/>
            <person name="Lee S.J."/>
            <person name="Kim Y."/>
            <person name="Won Y.J."/>
        </authorList>
    </citation>
    <scope>NUCLEOTIDE SEQUENCE [LARGE SCALE GENOMIC DNA]</scope>
    <source>
        <strain evidence="1">Wonlab-2016</strain>
    </source>
</reference>
<sequence>MSFYYYRKPKPEEKVEGWGFKKVNPTELTGILERVTRPTYNSRMHNMENTQVHNYKYTNTNFLAKRSPTSCDRRRSASAALPHAHRRLSDRELQRVVRRLRKPTISYEASRYDFIPYHEADVDPDRVIRPRTAPGEDRQKAFMQLSRPTTASRAKTLGDCVLCADREELEMKNSLVPFEYDYGDEKCVPPEELDDIVERVSAPTFSRQRQRCPRQPRPVNEVQIREKTPLASGLPRSKSVKEIVQRLYSANRHRYNAPVATEITIFT</sequence>
<organism evidence="1 2">
    <name type="scientific">Batillaria attramentaria</name>
    <dbReference type="NCBI Taxonomy" id="370345"/>
    <lineage>
        <taxon>Eukaryota</taxon>
        <taxon>Metazoa</taxon>
        <taxon>Spiralia</taxon>
        <taxon>Lophotrochozoa</taxon>
        <taxon>Mollusca</taxon>
        <taxon>Gastropoda</taxon>
        <taxon>Caenogastropoda</taxon>
        <taxon>Sorbeoconcha</taxon>
        <taxon>Cerithioidea</taxon>
        <taxon>Batillariidae</taxon>
        <taxon>Batillaria</taxon>
    </lineage>
</organism>
<evidence type="ECO:0000313" key="2">
    <source>
        <dbReference type="Proteomes" id="UP001519460"/>
    </source>
</evidence>
<evidence type="ECO:0000313" key="1">
    <source>
        <dbReference type="EMBL" id="KAK7507499.1"/>
    </source>
</evidence>
<dbReference type="Proteomes" id="UP001519460">
    <property type="component" value="Unassembled WGS sequence"/>
</dbReference>
<dbReference type="AlphaFoldDB" id="A0ABD0M6B3"/>
<accession>A0ABD0M6B3</accession>
<comment type="caution">
    <text evidence="1">The sequence shown here is derived from an EMBL/GenBank/DDBJ whole genome shotgun (WGS) entry which is preliminary data.</text>
</comment>